<evidence type="ECO:0000259" key="7">
    <source>
        <dbReference type="PROSITE" id="PS50026"/>
    </source>
</evidence>
<comment type="caution">
    <text evidence="12">The sequence shown here is derived from an EMBL/GenBank/DDBJ whole genome shotgun (WGS) entry which is preliminary data.</text>
</comment>
<evidence type="ECO:0000313" key="18">
    <source>
        <dbReference type="Proteomes" id="UP000663869"/>
    </source>
</evidence>
<accession>A0A818Y852</accession>
<dbReference type="Proteomes" id="UP000663862">
    <property type="component" value="Unassembled WGS sequence"/>
</dbReference>
<dbReference type="InterPro" id="IPR051022">
    <property type="entry name" value="Notch_Cell-Fate_Det"/>
</dbReference>
<dbReference type="GO" id="GO:0005886">
    <property type="term" value="C:plasma membrane"/>
    <property type="evidence" value="ECO:0007669"/>
    <property type="project" value="TreeGrafter"/>
</dbReference>
<evidence type="ECO:0000256" key="3">
    <source>
        <dbReference type="ARBA" id="ARBA00022737"/>
    </source>
</evidence>
<evidence type="ECO:0000313" key="13">
    <source>
        <dbReference type="EMBL" id="CAF4114028.1"/>
    </source>
</evidence>
<keyword evidence="19" id="KW-1185">Reference proteome</keyword>
<dbReference type="EMBL" id="CAJNYU010004404">
    <property type="protein sequence ID" value="CAF3750199.1"/>
    <property type="molecule type" value="Genomic_DNA"/>
</dbReference>
<name>A0A818Y852_9BILA</name>
<evidence type="ECO:0000256" key="4">
    <source>
        <dbReference type="ARBA" id="ARBA00023157"/>
    </source>
</evidence>
<dbReference type="CDD" id="cd00054">
    <property type="entry name" value="EGF_CA"/>
    <property type="match status" value="1"/>
</dbReference>
<dbReference type="Proteomes" id="UP000663838">
    <property type="component" value="Unassembled WGS sequence"/>
</dbReference>
<feature type="domain" description="EGF-like" evidence="7">
    <location>
        <begin position="163"/>
        <end position="198"/>
    </location>
</feature>
<feature type="disulfide bond" evidence="5">
    <location>
        <begin position="188"/>
        <end position="197"/>
    </location>
</feature>
<dbReference type="Proteomes" id="UP000663873">
    <property type="component" value="Unassembled WGS sequence"/>
</dbReference>
<evidence type="ECO:0000256" key="2">
    <source>
        <dbReference type="ARBA" id="ARBA00022729"/>
    </source>
</evidence>
<keyword evidence="2 6" id="KW-0732">Signal</keyword>
<evidence type="ECO:0000313" key="8">
    <source>
        <dbReference type="EMBL" id="CAF2973690.1"/>
    </source>
</evidence>
<dbReference type="InterPro" id="IPR000742">
    <property type="entry name" value="EGF"/>
</dbReference>
<dbReference type="EMBL" id="CAJOBR010002104">
    <property type="protein sequence ID" value="CAF4657180.1"/>
    <property type="molecule type" value="Genomic_DNA"/>
</dbReference>
<organism evidence="12 18">
    <name type="scientific">Rotaria socialis</name>
    <dbReference type="NCBI Taxonomy" id="392032"/>
    <lineage>
        <taxon>Eukaryota</taxon>
        <taxon>Metazoa</taxon>
        <taxon>Spiralia</taxon>
        <taxon>Gnathifera</taxon>
        <taxon>Rotifera</taxon>
        <taxon>Eurotatoria</taxon>
        <taxon>Bdelloidea</taxon>
        <taxon>Philodinida</taxon>
        <taxon>Philodinidae</taxon>
        <taxon>Rotaria</taxon>
    </lineage>
</organism>
<dbReference type="OrthoDB" id="283575at2759"/>
<feature type="signal peptide" evidence="6">
    <location>
        <begin position="1"/>
        <end position="24"/>
    </location>
</feature>
<dbReference type="PANTHER" id="PTHR24049">
    <property type="entry name" value="CRUMBS FAMILY MEMBER"/>
    <property type="match status" value="1"/>
</dbReference>
<dbReference type="EMBL" id="CAJOBO010000057">
    <property type="protein sequence ID" value="CAF4114028.1"/>
    <property type="molecule type" value="Genomic_DNA"/>
</dbReference>
<evidence type="ECO:0000313" key="15">
    <source>
        <dbReference type="EMBL" id="CAF4256085.1"/>
    </source>
</evidence>
<evidence type="ECO:0000313" key="11">
    <source>
        <dbReference type="EMBL" id="CAF3466963.1"/>
    </source>
</evidence>
<evidence type="ECO:0000313" key="17">
    <source>
        <dbReference type="EMBL" id="CAF4657180.1"/>
    </source>
</evidence>
<dbReference type="AlphaFoldDB" id="A0A818Y852"/>
<dbReference type="Proteomes" id="UP000663872">
    <property type="component" value="Unassembled WGS sequence"/>
</dbReference>
<dbReference type="Gene3D" id="2.10.25.10">
    <property type="entry name" value="Laminin"/>
    <property type="match status" value="2"/>
</dbReference>
<comment type="caution">
    <text evidence="5">Lacks conserved residue(s) required for the propagation of feature annotation.</text>
</comment>
<dbReference type="Proteomes" id="UP000663825">
    <property type="component" value="Unassembled WGS sequence"/>
</dbReference>
<protein>
    <recommendedName>
        <fullName evidence="7">EGF-like domain-containing protein</fullName>
    </recommendedName>
</protein>
<dbReference type="EMBL" id="CAJNYD010000012">
    <property type="protein sequence ID" value="CAF3171358.1"/>
    <property type="molecule type" value="Genomic_DNA"/>
</dbReference>
<dbReference type="Proteomes" id="UP000663869">
    <property type="component" value="Unassembled WGS sequence"/>
</dbReference>
<dbReference type="GO" id="GO:0007157">
    <property type="term" value="P:heterophilic cell-cell adhesion via plasma membrane cell adhesion molecules"/>
    <property type="evidence" value="ECO:0007669"/>
    <property type="project" value="TreeGrafter"/>
</dbReference>
<dbReference type="SUPFAM" id="SSF57196">
    <property type="entry name" value="EGF/Laminin"/>
    <property type="match status" value="2"/>
</dbReference>
<gene>
    <name evidence="12" type="ORF">FME351_LOCUS30787</name>
    <name evidence="10" type="ORF">GRG538_LOCUS13285</name>
    <name evidence="13" type="ORF">HFQ381_LOCUS1860</name>
    <name evidence="11" type="ORF">KIK155_LOCUS13528</name>
    <name evidence="9" type="ORF">LUA448_LOCUS434</name>
    <name evidence="17" type="ORF">QYT958_LOCUS15254</name>
    <name evidence="8" type="ORF">TIS948_LOCUS40</name>
    <name evidence="16" type="ORF">TOA249_LOCUS4971</name>
    <name evidence="15" type="ORF">TSG867_LOCUS3398</name>
    <name evidence="14" type="ORF">UJA718_LOCUS8982</name>
</gene>
<dbReference type="PROSITE" id="PS00022">
    <property type="entry name" value="EGF_1"/>
    <property type="match status" value="2"/>
</dbReference>
<dbReference type="GO" id="GO:0045197">
    <property type="term" value="P:establishment or maintenance of epithelial cell apical/basal polarity"/>
    <property type="evidence" value="ECO:0007669"/>
    <property type="project" value="TreeGrafter"/>
</dbReference>
<evidence type="ECO:0000256" key="6">
    <source>
        <dbReference type="SAM" id="SignalP"/>
    </source>
</evidence>
<dbReference type="EMBL" id="CAJOBQ010000101">
    <property type="protein sequence ID" value="CAF4256085.1"/>
    <property type="molecule type" value="Genomic_DNA"/>
</dbReference>
<feature type="disulfide bond" evidence="5">
    <location>
        <begin position="149"/>
        <end position="158"/>
    </location>
</feature>
<evidence type="ECO:0000256" key="1">
    <source>
        <dbReference type="ARBA" id="ARBA00022536"/>
    </source>
</evidence>
<dbReference type="SMART" id="SM00181">
    <property type="entry name" value="EGF"/>
    <property type="match status" value="4"/>
</dbReference>
<evidence type="ECO:0000313" key="10">
    <source>
        <dbReference type="EMBL" id="CAF3438662.1"/>
    </source>
</evidence>
<feature type="domain" description="EGF-like" evidence="7">
    <location>
        <begin position="75"/>
        <end position="115"/>
    </location>
</feature>
<feature type="domain" description="EGF-like" evidence="7">
    <location>
        <begin position="120"/>
        <end position="159"/>
    </location>
</feature>
<evidence type="ECO:0000313" key="14">
    <source>
        <dbReference type="EMBL" id="CAF4241721.1"/>
    </source>
</evidence>
<keyword evidence="3" id="KW-0677">Repeat</keyword>
<keyword evidence="1 5" id="KW-0245">EGF-like domain</keyword>
<dbReference type="PANTHER" id="PTHR24049:SF22">
    <property type="entry name" value="DROSOPHILA CRUMBS HOMOLOG"/>
    <property type="match status" value="1"/>
</dbReference>
<dbReference type="Proteomes" id="UP000663851">
    <property type="component" value="Unassembled WGS sequence"/>
</dbReference>
<dbReference type="PROSITE" id="PS50026">
    <property type="entry name" value="EGF_3"/>
    <property type="match status" value="3"/>
</dbReference>
<dbReference type="Proteomes" id="UP000663833">
    <property type="component" value="Unassembled WGS sequence"/>
</dbReference>
<evidence type="ECO:0000256" key="5">
    <source>
        <dbReference type="PROSITE-ProRule" id="PRU00076"/>
    </source>
</evidence>
<dbReference type="EMBL" id="CAJNYT010001945">
    <property type="protein sequence ID" value="CAF3438662.1"/>
    <property type="molecule type" value="Genomic_DNA"/>
</dbReference>
<sequence>MMGVFNGMIVIALILSIYVNNVHTQGVCNAAAAQICAPYTCVQTDAQYSCICSNLQVAQSAAECTNIGPVVPPVIPNQCGNAVCPAGATCVPTNQNPSQYICICPFNVIGNPSCPVNPLPNNPCLYNNPCRNFGTCVVNQLTLQPVCICPPNTYGVNCLQPCIRTCQSSWCYNGGRCNNLYGQAFCSCPQNYRGRRCELRYNQNNYVYLYHYPHYGK</sequence>
<feature type="chain" id="PRO_5036234524" description="EGF-like domain-containing protein" evidence="6">
    <location>
        <begin position="25"/>
        <end position="217"/>
    </location>
</feature>
<evidence type="ECO:0000313" key="9">
    <source>
        <dbReference type="EMBL" id="CAF3171358.1"/>
    </source>
</evidence>
<evidence type="ECO:0000313" key="12">
    <source>
        <dbReference type="EMBL" id="CAF3750199.1"/>
    </source>
</evidence>
<evidence type="ECO:0000313" key="16">
    <source>
        <dbReference type="EMBL" id="CAF4520491.1"/>
    </source>
</evidence>
<dbReference type="Proteomes" id="UP000663865">
    <property type="component" value="Unassembled WGS sequence"/>
</dbReference>
<dbReference type="EMBL" id="CAJOBP010000978">
    <property type="protein sequence ID" value="CAF4241721.1"/>
    <property type="molecule type" value="Genomic_DNA"/>
</dbReference>
<dbReference type="EMBL" id="CAJNXB010000001">
    <property type="protein sequence ID" value="CAF2973690.1"/>
    <property type="molecule type" value="Genomic_DNA"/>
</dbReference>
<keyword evidence="4 5" id="KW-1015">Disulfide bond</keyword>
<evidence type="ECO:0000313" key="19">
    <source>
        <dbReference type="Proteomes" id="UP000663873"/>
    </source>
</evidence>
<proteinExistence type="predicted"/>
<reference evidence="12" key="1">
    <citation type="submission" date="2021-02" db="EMBL/GenBank/DDBJ databases">
        <authorList>
            <person name="Nowell W R."/>
        </authorList>
    </citation>
    <scope>NUCLEOTIDE SEQUENCE</scope>
</reference>
<dbReference type="EMBL" id="CAJNYV010002268">
    <property type="protein sequence ID" value="CAF3466963.1"/>
    <property type="molecule type" value="Genomic_DNA"/>
</dbReference>
<dbReference type="EMBL" id="CAJOBS010000195">
    <property type="protein sequence ID" value="CAF4520491.1"/>
    <property type="molecule type" value="Genomic_DNA"/>
</dbReference>
<dbReference type="Proteomes" id="UP000663848">
    <property type="component" value="Unassembled WGS sequence"/>
</dbReference>
<dbReference type="GO" id="GO:0032991">
    <property type="term" value="C:protein-containing complex"/>
    <property type="evidence" value="ECO:0007669"/>
    <property type="project" value="TreeGrafter"/>
</dbReference>
<feature type="disulfide bond" evidence="5">
    <location>
        <begin position="130"/>
        <end position="147"/>
    </location>
</feature>